<dbReference type="EMBL" id="GGFL01013367">
    <property type="protein sequence ID" value="MBW77545.1"/>
    <property type="molecule type" value="Transcribed_RNA"/>
</dbReference>
<feature type="region of interest" description="Disordered" evidence="1">
    <location>
        <begin position="43"/>
        <end position="63"/>
    </location>
</feature>
<evidence type="ECO:0000256" key="1">
    <source>
        <dbReference type="SAM" id="MobiDB-lite"/>
    </source>
</evidence>
<protein>
    <submittedName>
        <fullName evidence="2">Putative secreted protein</fullName>
    </submittedName>
</protein>
<sequence length="98" mass="10867">MRRAPLSRFRTRRVHSTFVSSAWSSASLKLTEASRLKATSTSLRSRSRIAGSSPRSSRSKFTSTASIFSNRPFAALVSLRRRSNNSDLSICSNRICAL</sequence>
<evidence type="ECO:0000313" key="2">
    <source>
        <dbReference type="EMBL" id="MBW77545.1"/>
    </source>
</evidence>
<dbReference type="AlphaFoldDB" id="A0A2M4DJ42"/>
<proteinExistence type="predicted"/>
<accession>A0A2M4DJ42</accession>
<organism evidence="2">
    <name type="scientific">Anopheles darlingi</name>
    <name type="common">Mosquito</name>
    <dbReference type="NCBI Taxonomy" id="43151"/>
    <lineage>
        <taxon>Eukaryota</taxon>
        <taxon>Metazoa</taxon>
        <taxon>Ecdysozoa</taxon>
        <taxon>Arthropoda</taxon>
        <taxon>Hexapoda</taxon>
        <taxon>Insecta</taxon>
        <taxon>Pterygota</taxon>
        <taxon>Neoptera</taxon>
        <taxon>Endopterygota</taxon>
        <taxon>Diptera</taxon>
        <taxon>Nematocera</taxon>
        <taxon>Culicoidea</taxon>
        <taxon>Culicidae</taxon>
        <taxon>Anophelinae</taxon>
        <taxon>Anopheles</taxon>
    </lineage>
</organism>
<feature type="compositionally biased region" description="Low complexity" evidence="1">
    <location>
        <begin position="48"/>
        <end position="63"/>
    </location>
</feature>
<name>A0A2M4DJ42_ANODA</name>
<reference evidence="2" key="1">
    <citation type="submission" date="2018-01" db="EMBL/GenBank/DDBJ databases">
        <title>An insight into the sialome of Amazonian anophelines.</title>
        <authorList>
            <person name="Ribeiro J.M."/>
            <person name="Scarpassa V."/>
            <person name="Calvo E."/>
        </authorList>
    </citation>
    <scope>NUCLEOTIDE SEQUENCE</scope>
</reference>